<dbReference type="GO" id="GO:0004674">
    <property type="term" value="F:protein serine/threonine kinase activity"/>
    <property type="evidence" value="ECO:0007669"/>
    <property type="project" value="UniProtKB-KW"/>
</dbReference>
<dbReference type="PANTHER" id="PTHR24349">
    <property type="entry name" value="SERINE/THREONINE-PROTEIN KINASE"/>
    <property type="match status" value="1"/>
</dbReference>
<keyword evidence="5" id="KW-0418">Kinase</keyword>
<reference evidence="8 9" key="2">
    <citation type="submission" date="2024-10" db="EMBL/GenBank/DDBJ databases">
        <authorList>
            <person name="Ryan C."/>
        </authorList>
    </citation>
    <scope>NUCLEOTIDE SEQUENCE [LARGE SCALE GENOMIC DNA]</scope>
</reference>
<evidence type="ECO:0000256" key="4">
    <source>
        <dbReference type="ARBA" id="ARBA00022741"/>
    </source>
</evidence>
<keyword evidence="3" id="KW-0677">Repeat</keyword>
<evidence type="ECO:0000256" key="3">
    <source>
        <dbReference type="ARBA" id="ARBA00022737"/>
    </source>
</evidence>
<keyword evidence="1" id="KW-0723">Serine/threonine-protein kinase</keyword>
<evidence type="ECO:0000256" key="5">
    <source>
        <dbReference type="ARBA" id="ARBA00022777"/>
    </source>
</evidence>
<dbReference type="InterPro" id="IPR011009">
    <property type="entry name" value="Kinase-like_dom_sf"/>
</dbReference>
<keyword evidence="9" id="KW-1185">Reference proteome</keyword>
<dbReference type="Proteomes" id="UP001497457">
    <property type="component" value="Chromosome 15b"/>
</dbReference>
<sequence length="398" mass="44537">MGNACCARSAAAVASYPPLGVPDWTEAGVPLFREGVPDHPNVTERYAFEGLLGTGGSGAVVWIAASKSTTSATTTKRRRRRRLRVACKTISWNSLRRTEEVEDLRRELTVMASLPRHHPAMVRLHEVYEDEAAVHLVMDLCGRGSLADRMVERRWFEWCTEDRAARVAWELVEAVRALHEAGIMHRDLKPENLMFSGRRAEQQQLKVIDFGFATSFGPGEIFRDEVGSFPYMAPEVFLRSYGPAADVWSAGVIVYQILCGRHPFPAPDDTYMGQRKATLRGGAADVESHPWPLISGAAKSLVLAMLEPDPTRRPTAHQLLGTLTCVQRFWKVFQYPVVSCVACIIFSSSQTLPFCLSDRASVAEDGGDRLRGTCFTWACLIFIDVRYKEGGYTDLWWY</sequence>
<dbReference type="InterPro" id="IPR000719">
    <property type="entry name" value="Prot_kinase_dom"/>
</dbReference>
<feature type="domain" description="Protein kinase" evidence="7">
    <location>
        <begin position="46"/>
        <end position="330"/>
    </location>
</feature>
<keyword evidence="4" id="KW-0547">Nucleotide-binding</keyword>
<organism evidence="8 9">
    <name type="scientific">Urochloa decumbens</name>
    <dbReference type="NCBI Taxonomy" id="240449"/>
    <lineage>
        <taxon>Eukaryota</taxon>
        <taxon>Viridiplantae</taxon>
        <taxon>Streptophyta</taxon>
        <taxon>Embryophyta</taxon>
        <taxon>Tracheophyta</taxon>
        <taxon>Spermatophyta</taxon>
        <taxon>Magnoliopsida</taxon>
        <taxon>Liliopsida</taxon>
        <taxon>Poales</taxon>
        <taxon>Poaceae</taxon>
        <taxon>PACMAD clade</taxon>
        <taxon>Panicoideae</taxon>
        <taxon>Panicodae</taxon>
        <taxon>Paniceae</taxon>
        <taxon>Melinidinae</taxon>
        <taxon>Urochloa</taxon>
    </lineage>
</organism>
<dbReference type="PROSITE" id="PS50011">
    <property type="entry name" value="PROTEIN_KINASE_DOM"/>
    <property type="match status" value="1"/>
</dbReference>
<dbReference type="EMBL" id="OZ075125">
    <property type="protein sequence ID" value="CAL4935310.1"/>
    <property type="molecule type" value="Genomic_DNA"/>
</dbReference>
<evidence type="ECO:0000256" key="6">
    <source>
        <dbReference type="ARBA" id="ARBA00022840"/>
    </source>
</evidence>
<dbReference type="AlphaFoldDB" id="A0ABC8Y1N3"/>
<dbReference type="InterPro" id="IPR050205">
    <property type="entry name" value="CDPK_Ser/Thr_kinases"/>
</dbReference>
<keyword evidence="2" id="KW-0808">Transferase</keyword>
<dbReference type="GO" id="GO:0005524">
    <property type="term" value="F:ATP binding"/>
    <property type="evidence" value="ECO:0007669"/>
    <property type="project" value="UniProtKB-KW"/>
</dbReference>
<evidence type="ECO:0000313" key="8">
    <source>
        <dbReference type="EMBL" id="CAL4935310.1"/>
    </source>
</evidence>
<dbReference type="Gene3D" id="1.10.510.10">
    <property type="entry name" value="Transferase(Phosphotransferase) domain 1"/>
    <property type="match status" value="1"/>
</dbReference>
<dbReference type="Pfam" id="PF00069">
    <property type="entry name" value="Pkinase"/>
    <property type="match status" value="1"/>
</dbReference>
<accession>A0ABC8Y1N3</accession>
<dbReference type="SMART" id="SM00220">
    <property type="entry name" value="S_TKc"/>
    <property type="match status" value="1"/>
</dbReference>
<dbReference type="InterPro" id="IPR008271">
    <property type="entry name" value="Ser/Thr_kinase_AS"/>
</dbReference>
<evidence type="ECO:0000313" key="9">
    <source>
        <dbReference type="Proteomes" id="UP001497457"/>
    </source>
</evidence>
<dbReference type="SUPFAM" id="SSF56112">
    <property type="entry name" value="Protein kinase-like (PK-like)"/>
    <property type="match status" value="1"/>
</dbReference>
<evidence type="ECO:0000256" key="1">
    <source>
        <dbReference type="ARBA" id="ARBA00022527"/>
    </source>
</evidence>
<gene>
    <name evidence="8" type="ORF">URODEC1_LOCUS29201</name>
</gene>
<evidence type="ECO:0000256" key="2">
    <source>
        <dbReference type="ARBA" id="ARBA00022679"/>
    </source>
</evidence>
<reference evidence="9" key="1">
    <citation type="submission" date="2024-06" db="EMBL/GenBank/DDBJ databases">
        <authorList>
            <person name="Ryan C."/>
        </authorList>
    </citation>
    <scope>NUCLEOTIDE SEQUENCE [LARGE SCALE GENOMIC DNA]</scope>
</reference>
<evidence type="ECO:0000259" key="7">
    <source>
        <dbReference type="PROSITE" id="PS50011"/>
    </source>
</evidence>
<proteinExistence type="predicted"/>
<name>A0ABC8Y1N3_9POAL</name>
<protein>
    <recommendedName>
        <fullName evidence="7">Protein kinase domain-containing protein</fullName>
    </recommendedName>
</protein>
<keyword evidence="6" id="KW-0067">ATP-binding</keyword>
<dbReference type="PROSITE" id="PS00108">
    <property type="entry name" value="PROTEIN_KINASE_ST"/>
    <property type="match status" value="1"/>
</dbReference>